<sequence length="416" mass="46255">MQLLCVFCLVLLWEVGAASLSEVKLHLDIEGHASHYTIPWTELMAKVPGLSPEALWREANVTEDLASMLNRYKLIYKTSGTLGIALAEPVDIPAVSEGSMQVDASKVHPGVISGLNSPACMLSAPLEKQLFYYIGTMLPNTRPHSYVFYQLRCHLSYVALSINGDKFQYTGAMTSKFLMGTYKRVTEKGDEHVLRDEGPAGSEGAPQEAMLDQAAVSNAVDGFLGRLSLEREDRDAWHLPAYKCVDRLDKVLMIIPLINVTFIISSDREVRGSALYEASTTYLSSSLFLSPVIMNKCSQGAVAGEPRQIPKIQNFTRTQKSCIFCGFALLSYDEKEGLETTTYITSQEVQNSILSSNYFDFDNLHVHYLLLTTNGTVMEIAGLYEERAHVVLAIILYFIAFALGIFLVHKIVMFFL</sequence>
<reference evidence="3 4" key="1">
    <citation type="submission" date="2013-09" db="EMBL/GenBank/DDBJ databases">
        <title>Target Capture and Whole Genome Sequencing of EBV from Primary Nasopharyngeal Carcinoma Biopsy.</title>
        <authorList>
            <person name="Xiao K."/>
        </authorList>
    </citation>
    <scope>NUCLEOTIDE SEQUENCE [LARGE SCALE GENOMIC DNA]</scope>
    <source>
        <strain evidence="3">HN16</strain>
    </source>
</reference>
<dbReference type="Pfam" id="PF02489">
    <property type="entry name" value="Herpes_glycop_H"/>
    <property type="match status" value="1"/>
</dbReference>
<keyword evidence="1" id="KW-0472">Membrane</keyword>
<dbReference type="Proteomes" id="UP000141277">
    <property type="component" value="Segment"/>
</dbReference>
<keyword evidence="1" id="KW-1133">Transmembrane helix</keyword>
<evidence type="ECO:0000259" key="2">
    <source>
        <dbReference type="Pfam" id="PF17488"/>
    </source>
</evidence>
<evidence type="ECO:0000256" key="1">
    <source>
        <dbReference type="SAM" id="Phobius"/>
    </source>
</evidence>
<accession>A0A0B6VKW8</accession>
<dbReference type="EMBL" id="AB850656">
    <property type="protein sequence ID" value="BAQ20377.1"/>
    <property type="molecule type" value="Genomic_DNA"/>
</dbReference>
<feature type="domain" description="Herpesvirus glycoprotein H C-terminal" evidence="2">
    <location>
        <begin position="242"/>
        <end position="382"/>
    </location>
</feature>
<evidence type="ECO:0000313" key="4">
    <source>
        <dbReference type="Proteomes" id="UP000141277"/>
    </source>
</evidence>
<gene>
    <name evidence="3" type="primary">BXLF2</name>
</gene>
<dbReference type="Gene3D" id="2.60.40.3190">
    <property type="entry name" value="Herpesvirus glycoprotein H, C-terminal domain"/>
    <property type="match status" value="1"/>
</dbReference>
<dbReference type="Gene3D" id="3.90.380.20">
    <property type="entry name" value="Herpesvirus glycoprotein H, domain D-II"/>
    <property type="match status" value="1"/>
</dbReference>
<protein>
    <submittedName>
        <fullName evidence="3">Envelope glycoprotein H</fullName>
    </submittedName>
</protein>
<organismHost>
    <name type="scientific">Homo sapiens</name>
    <name type="common">Human</name>
    <dbReference type="NCBI Taxonomy" id="9606"/>
</organismHost>
<dbReference type="InterPro" id="IPR038172">
    <property type="entry name" value="Herpes_glycoH_C_sf"/>
</dbReference>
<proteinExistence type="predicted"/>
<dbReference type="Pfam" id="PF17488">
    <property type="entry name" value="Herpes_glycoH_C"/>
    <property type="match status" value="1"/>
</dbReference>
<dbReference type="GO" id="GO:0019031">
    <property type="term" value="C:viral envelope"/>
    <property type="evidence" value="ECO:0007669"/>
    <property type="project" value="UniProtKB-KW"/>
</dbReference>
<evidence type="ECO:0000313" key="3">
    <source>
        <dbReference type="EMBL" id="BAQ20377.1"/>
    </source>
</evidence>
<dbReference type="InterPro" id="IPR035305">
    <property type="entry name" value="Herpes_glycoH_C"/>
</dbReference>
<organism evidence="3 4">
    <name type="scientific">Epstein-Barr virus (strain GD1)</name>
    <name type="common">HHV-4</name>
    <name type="synonym">Human gammaherpesvirus 4</name>
    <dbReference type="NCBI Taxonomy" id="10376"/>
    <lineage>
        <taxon>Viruses</taxon>
        <taxon>Duplodnaviria</taxon>
        <taxon>Heunggongvirae</taxon>
        <taxon>Peploviricota</taxon>
        <taxon>Herviviricetes</taxon>
        <taxon>Herpesvirales</taxon>
        <taxon>Orthoherpesviridae</taxon>
        <taxon>Gammaherpesvirinae</taxon>
        <taxon>Lymphocryptovirus</taxon>
        <taxon>Lymphocryptovirus humangamma4</taxon>
    </lineage>
</organism>
<keyword evidence="3" id="KW-0261">Viral envelope protein</keyword>
<keyword evidence="3" id="KW-0946">Virion</keyword>
<keyword evidence="1" id="KW-0812">Transmembrane</keyword>
<feature type="transmembrane region" description="Helical" evidence="1">
    <location>
        <begin position="388"/>
        <end position="408"/>
    </location>
</feature>
<name>A0A0B6VKW8_EBVG</name>